<keyword evidence="11" id="KW-1185">Reference proteome</keyword>
<keyword evidence="6" id="KW-0325">Glycoprotein</keyword>
<dbReference type="Pfam" id="PF15913">
    <property type="entry name" value="Furin-like_2"/>
    <property type="match status" value="1"/>
</dbReference>
<dbReference type="InterPro" id="IPR036383">
    <property type="entry name" value="TSP1_rpt_sf"/>
</dbReference>
<gene>
    <name evidence="10" type="ORF">AMECASPLE_013405</name>
</gene>
<protein>
    <recommendedName>
        <fullName evidence="9">WWE domain-containing protein</fullName>
    </recommendedName>
</protein>
<dbReference type="InterPro" id="IPR009030">
    <property type="entry name" value="Growth_fac_rcpt_cys_sf"/>
</dbReference>
<evidence type="ECO:0000256" key="5">
    <source>
        <dbReference type="ARBA" id="ARBA00023157"/>
    </source>
</evidence>
<dbReference type="PANTHER" id="PTHR46987:SF1">
    <property type="entry name" value="R-SPONDIN-3"/>
    <property type="match status" value="1"/>
</dbReference>
<evidence type="ECO:0000256" key="4">
    <source>
        <dbReference type="ARBA" id="ARBA00022729"/>
    </source>
</evidence>
<dbReference type="Gene3D" id="2.10.220.10">
    <property type="entry name" value="Hormone Receptor, Insulin-like Growth Factor Receptor 1, Chain A, domain 2"/>
    <property type="match status" value="2"/>
</dbReference>
<evidence type="ECO:0000313" key="11">
    <source>
        <dbReference type="Proteomes" id="UP001469553"/>
    </source>
</evidence>
<organism evidence="10 11">
    <name type="scientific">Ameca splendens</name>
    <dbReference type="NCBI Taxonomy" id="208324"/>
    <lineage>
        <taxon>Eukaryota</taxon>
        <taxon>Metazoa</taxon>
        <taxon>Chordata</taxon>
        <taxon>Craniata</taxon>
        <taxon>Vertebrata</taxon>
        <taxon>Euteleostomi</taxon>
        <taxon>Actinopterygii</taxon>
        <taxon>Neopterygii</taxon>
        <taxon>Teleostei</taxon>
        <taxon>Neoteleostei</taxon>
        <taxon>Acanthomorphata</taxon>
        <taxon>Ovalentaria</taxon>
        <taxon>Atherinomorphae</taxon>
        <taxon>Cyprinodontiformes</taxon>
        <taxon>Goodeidae</taxon>
        <taxon>Ameca</taxon>
    </lineage>
</organism>
<dbReference type="SMART" id="SM00678">
    <property type="entry name" value="WWE"/>
    <property type="match status" value="1"/>
</dbReference>
<dbReference type="SUPFAM" id="SSF57184">
    <property type="entry name" value="Growth factor receptor domain"/>
    <property type="match status" value="1"/>
</dbReference>
<evidence type="ECO:0000256" key="1">
    <source>
        <dbReference type="ARBA" id="ARBA00004613"/>
    </source>
</evidence>
<keyword evidence="3" id="KW-0964">Secreted</keyword>
<feature type="compositionally biased region" description="Low complexity" evidence="7">
    <location>
        <begin position="493"/>
        <end position="504"/>
    </location>
</feature>
<evidence type="ECO:0000256" key="8">
    <source>
        <dbReference type="SAM" id="SignalP"/>
    </source>
</evidence>
<dbReference type="Gene3D" id="3.30.720.50">
    <property type="match status" value="1"/>
</dbReference>
<accession>A0ABV0ZA78</accession>
<dbReference type="InterPro" id="IPR043601">
    <property type="entry name" value="Rspo_Fu-CRD_dom"/>
</dbReference>
<feature type="signal peptide" evidence="8">
    <location>
        <begin position="1"/>
        <end position="18"/>
    </location>
</feature>
<dbReference type="SUPFAM" id="SSF117839">
    <property type="entry name" value="WWE domain"/>
    <property type="match status" value="1"/>
</dbReference>
<dbReference type="InterPro" id="IPR018123">
    <property type="entry name" value="WWE-dom_subgr"/>
</dbReference>
<dbReference type="EMBL" id="JAHRIP010057303">
    <property type="protein sequence ID" value="MEQ2303117.1"/>
    <property type="molecule type" value="Genomic_DNA"/>
</dbReference>
<comment type="caution">
    <text evidence="10">The sequence shown here is derived from an EMBL/GenBank/DDBJ whole genome shotgun (WGS) entry which is preliminary data.</text>
</comment>
<evidence type="ECO:0000256" key="6">
    <source>
        <dbReference type="ARBA" id="ARBA00023180"/>
    </source>
</evidence>
<evidence type="ECO:0000259" key="9">
    <source>
        <dbReference type="PROSITE" id="PS50918"/>
    </source>
</evidence>
<dbReference type="PANTHER" id="PTHR46987">
    <property type="entry name" value="NEUROHYPOPHYSIAL HORMONES, N-TERMINAL DOMAIN CONTAINING PROTEIN"/>
    <property type="match status" value="1"/>
</dbReference>
<evidence type="ECO:0000256" key="3">
    <source>
        <dbReference type="ARBA" id="ARBA00022525"/>
    </source>
</evidence>
<evidence type="ECO:0000313" key="10">
    <source>
        <dbReference type="EMBL" id="MEQ2303117.1"/>
    </source>
</evidence>
<evidence type="ECO:0000256" key="2">
    <source>
        <dbReference type="ARBA" id="ARBA00004906"/>
    </source>
</evidence>
<feature type="domain" description="WWE" evidence="9">
    <location>
        <begin position="345"/>
        <end position="421"/>
    </location>
</feature>
<dbReference type="CDD" id="cd00064">
    <property type="entry name" value="FU"/>
    <property type="match status" value="3"/>
</dbReference>
<dbReference type="InterPro" id="IPR004170">
    <property type="entry name" value="WWE_dom"/>
</dbReference>
<dbReference type="InterPro" id="IPR051514">
    <property type="entry name" value="R-spondin"/>
</dbReference>
<name>A0ABV0ZA78_9TELE</name>
<comment type="pathway">
    <text evidence="2">Protein modification; protein ubiquitination.</text>
</comment>
<feature type="compositionally biased region" description="Acidic residues" evidence="7">
    <location>
        <begin position="538"/>
        <end position="548"/>
    </location>
</feature>
<feature type="region of interest" description="Disordered" evidence="7">
    <location>
        <begin position="487"/>
        <end position="506"/>
    </location>
</feature>
<evidence type="ECO:0000256" key="7">
    <source>
        <dbReference type="SAM" id="MobiDB-lite"/>
    </source>
</evidence>
<dbReference type="Pfam" id="PF02825">
    <property type="entry name" value="WWE"/>
    <property type="match status" value="1"/>
</dbReference>
<comment type="subcellular location">
    <subcellularLocation>
        <location evidence="1">Secreted</location>
    </subcellularLocation>
</comment>
<dbReference type="Proteomes" id="UP001469553">
    <property type="component" value="Unassembled WGS sequence"/>
</dbReference>
<keyword evidence="5" id="KW-1015">Disulfide bond</keyword>
<dbReference type="PROSITE" id="PS50918">
    <property type="entry name" value="WWE"/>
    <property type="match status" value="1"/>
</dbReference>
<dbReference type="Gene3D" id="2.20.100.10">
    <property type="entry name" value="Thrombospondin type-1 (TSP1) repeat"/>
    <property type="match status" value="1"/>
</dbReference>
<feature type="chain" id="PRO_5046199444" description="WWE domain-containing protein" evidence="8">
    <location>
        <begin position="19"/>
        <end position="602"/>
    </location>
</feature>
<proteinExistence type="predicted"/>
<reference evidence="10 11" key="1">
    <citation type="submission" date="2021-06" db="EMBL/GenBank/DDBJ databases">
        <authorList>
            <person name="Palmer J.M."/>
        </authorList>
    </citation>
    <scope>NUCLEOTIDE SEQUENCE [LARGE SCALE GENOMIC DNA]</scope>
    <source>
        <strain evidence="10 11">AS_MEX2019</strain>
        <tissue evidence="10">Muscle</tissue>
    </source>
</reference>
<feature type="compositionally biased region" description="Polar residues" evidence="7">
    <location>
        <begin position="593"/>
        <end position="602"/>
    </location>
</feature>
<dbReference type="InterPro" id="IPR037197">
    <property type="entry name" value="WWE_dom_sf"/>
</dbReference>
<dbReference type="InterPro" id="IPR006212">
    <property type="entry name" value="Furin_repeat"/>
</dbReference>
<keyword evidence="4 8" id="KW-0732">Signal</keyword>
<feature type="region of interest" description="Disordered" evidence="7">
    <location>
        <begin position="516"/>
        <end position="602"/>
    </location>
</feature>
<sequence length="602" mass="67546">MQILLLIWMLQLINVSKGQDSTSVLRFKGSDPVGNSCQAGCATCSALNGCLSCKPRFFFHLELDGIQQRGTCMSSCPRGHYGMRSPHISTCIKCKADCASCFSENFCTRCHPGHFLFRGKCESSCPNGLTANTALRECTECPAGCELCVGRNNCTRCRTDMYHLHGQCNHTCPPGFEPDVQLMQCVPQIHCEVGEWTSWGQCVRKQNTTVHRKGEETRTRHILRSPSAPGDPCPHVAEIRKCATKKMQKIRDVFLYIVFQLELFDPNRPNTLLEAPVFRERRRTGHRGIRHKLQQQETSAKRRRIAAWPVVENKRCALCRQEIPEDFLERPVLLSLEELKAAAAGLNRSGSESRGDYTWYYEGHNGWWQYDERTSRELEEAFMKGRKSTEMLIAGFLYVADLENMVQYRRNEHGRRRKMKRDVVNIPKKGVAGLRLESEHVSVPALSGTISATADRVSSADGSDSAGQSQASSFGIMVSLPPVRPQTLLGRHLNSPLSPSPSTLEQSFSQLLISQPQGENVEEDDELNTYESASGSSDNEEEEEEEEESGGRRGQSGARRRRTQRPLRESQPTRIPPRGMPSSSSLSLRSRSPDGQCTMTEV</sequence>
<dbReference type="SMART" id="SM00261">
    <property type="entry name" value="FU"/>
    <property type="match status" value="3"/>
</dbReference>